<feature type="signal peptide" evidence="1">
    <location>
        <begin position="1"/>
        <end position="18"/>
    </location>
</feature>
<organism evidence="2">
    <name type="scientific">Chlamydomonas leiostraca</name>
    <dbReference type="NCBI Taxonomy" id="1034604"/>
    <lineage>
        <taxon>Eukaryota</taxon>
        <taxon>Viridiplantae</taxon>
        <taxon>Chlorophyta</taxon>
        <taxon>core chlorophytes</taxon>
        <taxon>Chlorophyceae</taxon>
        <taxon>CS clade</taxon>
        <taxon>Chlamydomonadales</taxon>
        <taxon>Chlamydomonadaceae</taxon>
        <taxon>Chlamydomonas</taxon>
    </lineage>
</organism>
<dbReference type="EMBL" id="HBFB01019043">
    <property type="protein sequence ID" value="CAD8682443.1"/>
    <property type="molecule type" value="Transcribed_RNA"/>
</dbReference>
<reference evidence="2" key="1">
    <citation type="submission" date="2021-01" db="EMBL/GenBank/DDBJ databases">
        <authorList>
            <person name="Corre E."/>
            <person name="Pelletier E."/>
            <person name="Niang G."/>
            <person name="Scheremetjew M."/>
            <person name="Finn R."/>
            <person name="Kale V."/>
            <person name="Holt S."/>
            <person name="Cochrane G."/>
            <person name="Meng A."/>
            <person name="Brown T."/>
            <person name="Cohen L."/>
        </authorList>
    </citation>
    <scope>NUCLEOTIDE SEQUENCE</scope>
    <source>
        <strain evidence="2">SAG 11-49</strain>
    </source>
</reference>
<name>A0A7S0RMV3_9CHLO</name>
<evidence type="ECO:0000256" key="1">
    <source>
        <dbReference type="SAM" id="SignalP"/>
    </source>
</evidence>
<protein>
    <submittedName>
        <fullName evidence="2">Uncharacterized protein</fullName>
    </submittedName>
</protein>
<feature type="chain" id="PRO_5031494586" evidence="1">
    <location>
        <begin position="19"/>
        <end position="388"/>
    </location>
</feature>
<accession>A0A7S0RMV3</accession>
<sequence length="388" mass="43493">MRAIALVALVACIGMACAQEPEDPEPMAAFGWWSSLQATYVNPKTKIEQTTNCIVRDYPWRGSTKWTPIQCKTGQPYDHQYLWRLAQRNGSLLDRETITPGTEFDFRIFMYPFSYTTVDTNARPGKGTVRSGQLNTTRARYQVQRINPGPGEADTPINLATEQFYLLASQGGSTTPKYCYISGSGHSAVMYCDSLLVTKASKFKMAYNWMWGVSFSSVDPAVDMACGGFQIVNSDDENKWVNCTRPTIAPSNYKTSFGLGFRNPGAARLTSGMEVVVKHYDPLWRYVMNRWQTSDAFPNNMRLMPETSNDQAKMNQTPLQWFKIEKVGGVPGAALQSGDVVTIWSTRLQNYCCVGPAPENRIQCSRKTITTADARCRFRMDLNPTAKP</sequence>
<dbReference type="AlphaFoldDB" id="A0A7S0RMV3"/>
<keyword evidence="1" id="KW-0732">Signal</keyword>
<gene>
    <name evidence="2" type="ORF">CLEI1391_LOCUS10684</name>
</gene>
<evidence type="ECO:0000313" key="2">
    <source>
        <dbReference type="EMBL" id="CAD8682443.1"/>
    </source>
</evidence>
<dbReference type="PROSITE" id="PS51257">
    <property type="entry name" value="PROKAR_LIPOPROTEIN"/>
    <property type="match status" value="1"/>
</dbReference>
<proteinExistence type="predicted"/>